<evidence type="ECO:0000256" key="10">
    <source>
        <dbReference type="HAMAP-Rule" id="MF_02202"/>
    </source>
</evidence>
<proteinExistence type="inferred from homology"/>
<organism evidence="12 13">
    <name type="scientific">Roseomonas fluvialis</name>
    <dbReference type="NCBI Taxonomy" id="1750527"/>
    <lineage>
        <taxon>Bacteria</taxon>
        <taxon>Pseudomonadati</taxon>
        <taxon>Pseudomonadota</taxon>
        <taxon>Alphaproteobacteria</taxon>
        <taxon>Acetobacterales</taxon>
        <taxon>Roseomonadaceae</taxon>
        <taxon>Roseomonas</taxon>
    </lineage>
</organism>
<dbReference type="RefSeq" id="WP_244458762.1">
    <property type="nucleotide sequence ID" value="NZ_AP025637.1"/>
</dbReference>
<feature type="domain" description="MotA/TolQ/ExbB proton channel" evidence="11">
    <location>
        <begin position="88"/>
        <end position="217"/>
    </location>
</feature>
<dbReference type="InterPro" id="IPR014163">
    <property type="entry name" value="Tol-Pal_TolQ"/>
</dbReference>
<dbReference type="InterPro" id="IPR050790">
    <property type="entry name" value="ExbB/TolQ_transport"/>
</dbReference>
<comment type="subunit">
    <text evidence="10">The Tol-Pal system is composed of five core proteins: the inner membrane proteins TolA, TolQ and TolR, the periplasmic protein TolB and the outer membrane protein Pal. They form a network linking the inner and outer membranes and the peptidoglycan layer.</text>
</comment>
<dbReference type="EMBL" id="AP025637">
    <property type="protein sequence ID" value="BDG71491.1"/>
    <property type="molecule type" value="Genomic_DNA"/>
</dbReference>
<evidence type="ECO:0000256" key="7">
    <source>
        <dbReference type="ARBA" id="ARBA00022989"/>
    </source>
</evidence>
<feature type="transmembrane region" description="Helical" evidence="10">
    <location>
        <begin position="136"/>
        <end position="160"/>
    </location>
</feature>
<evidence type="ECO:0000313" key="13">
    <source>
        <dbReference type="Proteomes" id="UP000831327"/>
    </source>
</evidence>
<dbReference type="HAMAP" id="MF_02202">
    <property type="entry name" value="TolQ"/>
    <property type="match status" value="1"/>
</dbReference>
<keyword evidence="8 10" id="KW-0472">Membrane</keyword>
<keyword evidence="7 10" id="KW-1133">Transmembrane helix</keyword>
<feature type="transmembrane region" description="Helical" evidence="10">
    <location>
        <begin position="28"/>
        <end position="49"/>
    </location>
</feature>
<keyword evidence="5 10" id="KW-0132">Cell division</keyword>
<evidence type="ECO:0000256" key="1">
    <source>
        <dbReference type="ARBA" id="ARBA00004651"/>
    </source>
</evidence>
<comment type="subcellular location">
    <subcellularLocation>
        <location evidence="10">Cell inner membrane</location>
        <topology evidence="10">Multi-pass membrane protein</topology>
    </subcellularLocation>
    <subcellularLocation>
        <location evidence="1">Cell membrane</location>
        <topology evidence="1">Multi-pass membrane protein</topology>
    </subcellularLocation>
</comment>
<evidence type="ECO:0000256" key="6">
    <source>
        <dbReference type="ARBA" id="ARBA00022692"/>
    </source>
</evidence>
<feature type="transmembrane region" description="Helical" evidence="10">
    <location>
        <begin position="180"/>
        <end position="202"/>
    </location>
</feature>
<evidence type="ECO:0000313" key="12">
    <source>
        <dbReference type="EMBL" id="BDG71491.1"/>
    </source>
</evidence>
<keyword evidence="9 10" id="KW-0131">Cell cycle</keyword>
<gene>
    <name evidence="10" type="primary">tolQ</name>
    <name evidence="12" type="ORF">Rmf_14200</name>
</gene>
<dbReference type="Pfam" id="PF01618">
    <property type="entry name" value="MotA_ExbB"/>
    <property type="match status" value="1"/>
</dbReference>
<dbReference type="InterPro" id="IPR002898">
    <property type="entry name" value="MotA_ExbB_proton_chnl"/>
</dbReference>
<keyword evidence="3 10" id="KW-1003">Cell membrane</keyword>
<evidence type="ECO:0000256" key="5">
    <source>
        <dbReference type="ARBA" id="ARBA00022618"/>
    </source>
</evidence>
<dbReference type="Proteomes" id="UP000831327">
    <property type="component" value="Chromosome"/>
</dbReference>
<keyword evidence="4 10" id="KW-0997">Cell inner membrane</keyword>
<keyword evidence="13" id="KW-1185">Reference proteome</keyword>
<dbReference type="PANTHER" id="PTHR30625:SF3">
    <property type="entry name" value="TOL-PAL SYSTEM PROTEIN TOLQ"/>
    <property type="match status" value="1"/>
</dbReference>
<keyword evidence="6 10" id="KW-0812">Transmembrane</keyword>
<evidence type="ECO:0000256" key="9">
    <source>
        <dbReference type="ARBA" id="ARBA00023306"/>
    </source>
</evidence>
<evidence type="ECO:0000256" key="8">
    <source>
        <dbReference type="ARBA" id="ARBA00023136"/>
    </source>
</evidence>
<name>A0ABN6NYJ0_9PROT</name>
<comment type="function">
    <text evidence="10">Part of the Tol-Pal system, which plays a role in outer membrane invagination during cell division and is important for maintaining outer membrane integrity.</text>
</comment>
<evidence type="ECO:0000256" key="4">
    <source>
        <dbReference type="ARBA" id="ARBA00022519"/>
    </source>
</evidence>
<evidence type="ECO:0000256" key="3">
    <source>
        <dbReference type="ARBA" id="ARBA00022475"/>
    </source>
</evidence>
<accession>A0ABN6NYJ0</accession>
<protein>
    <recommendedName>
        <fullName evidence="10">Tol-Pal system protein TolQ</fullName>
    </recommendedName>
</protein>
<sequence length="247" mass="26239">MNGNVTAQALGQAAHDLSLWGLFLQADWVVKGVMIGLLIASVWVWAIVFDKVTGLRRANRAADAFEDRFWSGGSLDDLFAREGEEPSHPMAAVFGAAMREWRRSAGAGSIMGGAKERVERAMTVTIGREMERLERWMVFLASVGSVAPFIGLFGTVWGIMNSFAAIAGMQNTNLAVVAPGIAEALFATAIGLVAAIPAVLAYNKLNTDLARFAARMESFATEFAAILSRQTEVAANDAAAPAASAAE</sequence>
<dbReference type="PANTHER" id="PTHR30625">
    <property type="entry name" value="PROTEIN TOLQ"/>
    <property type="match status" value="1"/>
</dbReference>
<comment type="similarity">
    <text evidence="2 10">Belongs to the ExbB/TolQ family.</text>
</comment>
<evidence type="ECO:0000256" key="2">
    <source>
        <dbReference type="ARBA" id="ARBA00010442"/>
    </source>
</evidence>
<evidence type="ECO:0000259" key="11">
    <source>
        <dbReference type="Pfam" id="PF01618"/>
    </source>
</evidence>
<dbReference type="NCBIfam" id="TIGR02796">
    <property type="entry name" value="tolQ"/>
    <property type="match status" value="1"/>
</dbReference>
<reference evidence="12 13" key="1">
    <citation type="journal article" date="2016" name="Microbes Environ.">
        <title>Phylogenetically diverse aerobic anoxygenic phototrophic bacteria isolated from epilithic biofilms in Tama river, Japan.</title>
        <authorList>
            <person name="Hirose S."/>
            <person name="Matsuura K."/>
            <person name="Haruta S."/>
        </authorList>
    </citation>
    <scope>NUCLEOTIDE SEQUENCE [LARGE SCALE GENOMIC DNA]</scope>
    <source>
        <strain evidence="12 13">S08</strain>
    </source>
</reference>